<dbReference type="PANTHER" id="PTHR13505:SF7">
    <property type="entry name" value="TRANSMEMBRANE PROTEIN 208"/>
    <property type="match status" value="1"/>
</dbReference>
<dbReference type="InterPro" id="IPR008506">
    <property type="entry name" value="SND2/TMEM208"/>
</dbReference>
<name>A0AAW1Q827_9CHLO</name>
<dbReference type="PANTHER" id="PTHR13505">
    <property type="entry name" value="TRANSMEMBRANE PROTEIN 208"/>
    <property type="match status" value="1"/>
</dbReference>
<dbReference type="GO" id="GO:0005773">
    <property type="term" value="C:vacuole"/>
    <property type="evidence" value="ECO:0007669"/>
    <property type="project" value="GOC"/>
</dbReference>
<sequence length="173" mass="19786">MANAGAKKRVEENRKRLLLLKRLILSANGIYAVMRLMLFSSSRSWTHILALFMTSLIYAVCFQGVSSAAEPVYDEHGELMDGGADLNMGGIISTYQDLIYVSAFVQVASCLSDKFWWLFLVVPTYGGYLLWTNILQPWIFTPRQEELGETPAARKQREKLEKKQARKKVKYIR</sequence>
<feature type="compositionally biased region" description="Basic residues" evidence="7">
    <location>
        <begin position="164"/>
        <end position="173"/>
    </location>
</feature>
<dbReference type="AlphaFoldDB" id="A0AAW1Q827"/>
<evidence type="ECO:0000256" key="4">
    <source>
        <dbReference type="ARBA" id="ARBA00022824"/>
    </source>
</evidence>
<proteinExistence type="inferred from homology"/>
<evidence type="ECO:0000256" key="3">
    <source>
        <dbReference type="ARBA" id="ARBA00022692"/>
    </source>
</evidence>
<reference evidence="9 10" key="1">
    <citation type="journal article" date="2024" name="Nat. Commun.">
        <title>Phylogenomics reveals the evolutionary origins of lichenization in chlorophyte algae.</title>
        <authorList>
            <person name="Puginier C."/>
            <person name="Libourel C."/>
            <person name="Otte J."/>
            <person name="Skaloud P."/>
            <person name="Haon M."/>
            <person name="Grisel S."/>
            <person name="Petersen M."/>
            <person name="Berrin J.G."/>
            <person name="Delaux P.M."/>
            <person name="Dal Grande F."/>
            <person name="Keller J."/>
        </authorList>
    </citation>
    <scope>NUCLEOTIDE SEQUENCE [LARGE SCALE GENOMIC DNA]</scope>
    <source>
        <strain evidence="9 10">SAG 2043</strain>
    </source>
</reference>
<evidence type="ECO:0000313" key="10">
    <source>
        <dbReference type="Proteomes" id="UP001489004"/>
    </source>
</evidence>
<feature type="transmembrane region" description="Helical" evidence="8">
    <location>
        <begin position="45"/>
        <end position="65"/>
    </location>
</feature>
<evidence type="ECO:0008006" key="11">
    <source>
        <dbReference type="Google" id="ProtNLM"/>
    </source>
</evidence>
<comment type="similarity">
    <text evidence="2">Belongs to the TMEM208 family.</text>
</comment>
<feature type="transmembrane region" description="Helical" evidence="8">
    <location>
        <begin position="115"/>
        <end position="135"/>
    </location>
</feature>
<evidence type="ECO:0000256" key="5">
    <source>
        <dbReference type="ARBA" id="ARBA00022989"/>
    </source>
</evidence>
<organism evidence="9 10">
    <name type="scientific">[Myrmecia] bisecta</name>
    <dbReference type="NCBI Taxonomy" id="41462"/>
    <lineage>
        <taxon>Eukaryota</taxon>
        <taxon>Viridiplantae</taxon>
        <taxon>Chlorophyta</taxon>
        <taxon>core chlorophytes</taxon>
        <taxon>Trebouxiophyceae</taxon>
        <taxon>Trebouxiales</taxon>
        <taxon>Trebouxiaceae</taxon>
        <taxon>Myrmecia</taxon>
    </lineage>
</organism>
<keyword evidence="10" id="KW-1185">Reference proteome</keyword>
<feature type="region of interest" description="Disordered" evidence="7">
    <location>
        <begin position="150"/>
        <end position="173"/>
    </location>
</feature>
<dbReference type="GO" id="GO:0006624">
    <property type="term" value="P:vacuolar protein processing"/>
    <property type="evidence" value="ECO:0007669"/>
    <property type="project" value="TreeGrafter"/>
</dbReference>
<dbReference type="EMBL" id="JALJOR010000004">
    <property type="protein sequence ID" value="KAK9818415.1"/>
    <property type="molecule type" value="Genomic_DNA"/>
</dbReference>
<comment type="subcellular location">
    <subcellularLocation>
        <location evidence="1">Endoplasmic reticulum membrane</location>
        <topology evidence="1">Multi-pass membrane protein</topology>
    </subcellularLocation>
</comment>
<evidence type="ECO:0000256" key="8">
    <source>
        <dbReference type="SAM" id="Phobius"/>
    </source>
</evidence>
<keyword evidence="3 8" id="KW-0812">Transmembrane</keyword>
<evidence type="ECO:0000256" key="1">
    <source>
        <dbReference type="ARBA" id="ARBA00004477"/>
    </source>
</evidence>
<evidence type="ECO:0000256" key="6">
    <source>
        <dbReference type="ARBA" id="ARBA00023136"/>
    </source>
</evidence>
<dbReference type="Pfam" id="PF05620">
    <property type="entry name" value="TMEM208_SND2"/>
    <property type="match status" value="1"/>
</dbReference>
<comment type="caution">
    <text evidence="9">The sequence shown here is derived from an EMBL/GenBank/DDBJ whole genome shotgun (WGS) entry which is preliminary data.</text>
</comment>
<dbReference type="Proteomes" id="UP001489004">
    <property type="component" value="Unassembled WGS sequence"/>
</dbReference>
<accession>A0AAW1Q827</accession>
<evidence type="ECO:0000256" key="2">
    <source>
        <dbReference type="ARBA" id="ARBA00009950"/>
    </source>
</evidence>
<evidence type="ECO:0000256" key="7">
    <source>
        <dbReference type="SAM" id="MobiDB-lite"/>
    </source>
</evidence>
<protein>
    <recommendedName>
        <fullName evidence="11">Transmembrane protein 208</fullName>
    </recommendedName>
</protein>
<keyword evidence="4" id="KW-0256">Endoplasmic reticulum</keyword>
<dbReference type="GO" id="GO:0005789">
    <property type="term" value="C:endoplasmic reticulum membrane"/>
    <property type="evidence" value="ECO:0007669"/>
    <property type="project" value="UniProtKB-SubCell"/>
</dbReference>
<evidence type="ECO:0000313" key="9">
    <source>
        <dbReference type="EMBL" id="KAK9818415.1"/>
    </source>
</evidence>
<keyword evidence="6 8" id="KW-0472">Membrane</keyword>
<keyword evidence="5 8" id="KW-1133">Transmembrane helix</keyword>
<gene>
    <name evidence="9" type="ORF">WJX72_012347</name>
</gene>